<dbReference type="HOGENOM" id="CLU_617849_0_0_11"/>
<dbReference type="eggNOG" id="COG0732">
    <property type="taxonomic scope" value="Bacteria"/>
</dbReference>
<evidence type="ECO:0000256" key="3">
    <source>
        <dbReference type="ARBA" id="ARBA00023125"/>
    </source>
</evidence>
<dbReference type="GO" id="GO:0009035">
    <property type="term" value="F:type I site-specific deoxyribonuclease activity"/>
    <property type="evidence" value="ECO:0007669"/>
    <property type="project" value="UniProtKB-EC"/>
</dbReference>
<evidence type="ECO:0000313" key="6">
    <source>
        <dbReference type="EMBL" id="CAJ63634.1"/>
    </source>
</evidence>
<dbReference type="REBASE" id="13299">
    <property type="entry name" value="S.FalAORF4992P"/>
</dbReference>
<evidence type="ECO:0000256" key="2">
    <source>
        <dbReference type="ARBA" id="ARBA00022747"/>
    </source>
</evidence>
<dbReference type="EMBL" id="CT573213">
    <property type="protein sequence ID" value="CAJ63634.1"/>
    <property type="molecule type" value="Genomic_DNA"/>
</dbReference>
<dbReference type="GO" id="GO:0003677">
    <property type="term" value="F:DNA binding"/>
    <property type="evidence" value="ECO:0007669"/>
    <property type="project" value="UniProtKB-KW"/>
</dbReference>
<dbReference type="Proteomes" id="UP000000657">
    <property type="component" value="Chromosome"/>
</dbReference>
<keyword evidence="3" id="KW-0238">DNA-binding</keyword>
<dbReference type="Pfam" id="PF01420">
    <property type="entry name" value="Methylase_S"/>
    <property type="match status" value="1"/>
</dbReference>
<dbReference type="AlphaFoldDB" id="Q0RFV6"/>
<protein>
    <submittedName>
        <fullName evidence="6">Type I restriction-modification system, S subunit</fullName>
        <ecNumber evidence="6">3.1.21.3</ecNumber>
    </submittedName>
</protein>
<dbReference type="SUPFAM" id="SSF116734">
    <property type="entry name" value="DNA methylase specificity domain"/>
    <property type="match status" value="2"/>
</dbReference>
<sequence length="443" mass="49205">MSSNMSAPLQQHSSPTISRISNMSKSNSTQWTTTSLGSIVTFWPGYAFPEVEQGKISGDIPFFKVGDMSRPGNDVALNSAEHYVTSRTCRFFGWKPCPAGAVAFAKVGAALLKNRRRLITQDTLLDNNMLAVAPRPGISSRYLYWLMQTIDFSRFVQDGAVPSVNQNQIGSYKVAIAPLSEQQKITEVLDTVDEAVRSTERLIAKLYIERAGIIQERLGEWESRHADNSDGSSRDVRWVQLGDIVRETLLGTPLRGRKDGNILLVKMGNISGGMLNMEHTEHISRSIVGSSIGHLELQHGDLLFNTRNTPDLVGKTAVWPKNLPPAICDNNILRIRFQPEVLPEFVNAYMSWGLGRNRLARLATGTTSVAAIYWRDLCKFPIPVPAISEQRRLVSGIDYSGSRLSCEQVELEKFLLIKQGLMDDLLAKRVGVWDVSDVDTLTA</sequence>
<dbReference type="KEGG" id="fal:FRAAL4993"/>
<evidence type="ECO:0000256" key="1">
    <source>
        <dbReference type="ARBA" id="ARBA00010923"/>
    </source>
</evidence>
<keyword evidence="2" id="KW-0680">Restriction system</keyword>
<feature type="region of interest" description="Disordered" evidence="4">
    <location>
        <begin position="1"/>
        <end position="25"/>
    </location>
</feature>
<dbReference type="EC" id="3.1.21.3" evidence="6"/>
<dbReference type="InterPro" id="IPR000055">
    <property type="entry name" value="Restrct_endonuc_typeI_TRD"/>
</dbReference>
<reference evidence="6 7" key="1">
    <citation type="journal article" date="2007" name="Genome Res.">
        <title>Genome characteristics of facultatively symbiotic Frankia sp. strains reflect host range and host plant biogeography.</title>
        <authorList>
            <person name="Normand P."/>
            <person name="Lapierre P."/>
            <person name="Tisa L.S."/>
            <person name="Gogarten J.P."/>
            <person name="Alloisio N."/>
            <person name="Bagnarol E."/>
            <person name="Bassi C.A."/>
            <person name="Berry A.M."/>
            <person name="Bickhart D.M."/>
            <person name="Choisne N."/>
            <person name="Couloux A."/>
            <person name="Cournoyer B."/>
            <person name="Cruveiller S."/>
            <person name="Daubin V."/>
            <person name="Demange N."/>
            <person name="Francino M.P."/>
            <person name="Goltsman E."/>
            <person name="Huang Y."/>
            <person name="Kopp O.R."/>
            <person name="Labarre L."/>
            <person name="Lapidus A."/>
            <person name="Lavire C."/>
            <person name="Marechal J."/>
            <person name="Martinez M."/>
            <person name="Mastronunzio J.E."/>
            <person name="Mullin B.C."/>
            <person name="Niemann J."/>
            <person name="Pujic P."/>
            <person name="Rawnsley T."/>
            <person name="Rouy Z."/>
            <person name="Schenowitz C."/>
            <person name="Sellstedt A."/>
            <person name="Tavares F."/>
            <person name="Tomkins J.P."/>
            <person name="Vallenet D."/>
            <person name="Valverde C."/>
            <person name="Wall L.G."/>
            <person name="Wang Y."/>
            <person name="Medigue C."/>
            <person name="Benson D.R."/>
        </authorList>
    </citation>
    <scope>NUCLEOTIDE SEQUENCE [LARGE SCALE GENOMIC DNA]</scope>
    <source>
        <strain evidence="7">DSM 45986 / CECT 9034 / ACN14a</strain>
    </source>
</reference>
<dbReference type="CDD" id="cd17525">
    <property type="entry name" value="RMtype1_S_Eco15ORF14057P-TRD1-CR1_like"/>
    <property type="match status" value="1"/>
</dbReference>
<evidence type="ECO:0000313" key="7">
    <source>
        <dbReference type="Proteomes" id="UP000000657"/>
    </source>
</evidence>
<dbReference type="InterPro" id="IPR052021">
    <property type="entry name" value="Type-I_RS_S_subunit"/>
</dbReference>
<dbReference type="STRING" id="326424.FRAAL4993"/>
<keyword evidence="6" id="KW-0378">Hydrolase</keyword>
<dbReference type="PANTHER" id="PTHR30408:SF12">
    <property type="entry name" value="TYPE I RESTRICTION ENZYME MJAVIII SPECIFICITY SUBUNIT"/>
    <property type="match status" value="1"/>
</dbReference>
<comment type="similarity">
    <text evidence="1">Belongs to the type-I restriction system S methylase family.</text>
</comment>
<keyword evidence="7" id="KW-1185">Reference proteome</keyword>
<proteinExistence type="inferred from homology"/>
<gene>
    <name evidence="6" type="ordered locus">FRAAL4993</name>
</gene>
<dbReference type="Gene3D" id="1.10.287.1120">
    <property type="entry name" value="Bipartite methylase S protein"/>
    <property type="match status" value="1"/>
</dbReference>
<evidence type="ECO:0000259" key="5">
    <source>
        <dbReference type="Pfam" id="PF01420"/>
    </source>
</evidence>
<accession>Q0RFV6</accession>
<feature type="domain" description="Type I restriction modification DNA specificity" evidence="5">
    <location>
        <begin position="30"/>
        <end position="206"/>
    </location>
</feature>
<name>Q0RFV6_FRAAA</name>
<dbReference type="InterPro" id="IPR044946">
    <property type="entry name" value="Restrct_endonuc_typeI_TRD_sf"/>
</dbReference>
<dbReference type="GO" id="GO:0009307">
    <property type="term" value="P:DNA restriction-modification system"/>
    <property type="evidence" value="ECO:0007669"/>
    <property type="project" value="UniProtKB-KW"/>
</dbReference>
<dbReference type="Gene3D" id="3.90.220.20">
    <property type="entry name" value="DNA methylase specificity domains"/>
    <property type="match status" value="2"/>
</dbReference>
<dbReference type="PANTHER" id="PTHR30408">
    <property type="entry name" value="TYPE-1 RESTRICTION ENZYME ECOKI SPECIFICITY PROTEIN"/>
    <property type="match status" value="1"/>
</dbReference>
<evidence type="ECO:0000256" key="4">
    <source>
        <dbReference type="SAM" id="MobiDB-lite"/>
    </source>
</evidence>
<organism evidence="6 7">
    <name type="scientific">Frankia alni (strain DSM 45986 / CECT 9034 / ACN14a)</name>
    <dbReference type="NCBI Taxonomy" id="326424"/>
    <lineage>
        <taxon>Bacteria</taxon>
        <taxon>Bacillati</taxon>
        <taxon>Actinomycetota</taxon>
        <taxon>Actinomycetes</taxon>
        <taxon>Frankiales</taxon>
        <taxon>Frankiaceae</taxon>
        <taxon>Frankia</taxon>
    </lineage>
</organism>